<sequence>MDVLTALAGYLESRGVGKVGKSIFVSEMPNETEGILLFITGEGLQRHTDVSRYFRGTVFVATRARGYQRSGDIAKAVFDVMDFEGLAANGMRILICQPEALPSPFGRDESGFTEWLSSYELALTIE</sequence>
<evidence type="ECO:0000313" key="1">
    <source>
        <dbReference type="EMBL" id="QJR99820.1"/>
    </source>
</evidence>
<reference evidence="1" key="1">
    <citation type="submission" date="2019-10" db="EMBL/GenBank/DDBJ databases">
        <authorList>
            <person name="Zhou D."/>
            <person name="Cheng Q."/>
        </authorList>
    </citation>
    <scope>NUCLEOTIDE SEQUENCE</scope>
    <source>
        <strain evidence="1">1507-17068</strain>
        <plasmid evidence="1">p717068-IMP</plasmid>
    </source>
</reference>
<protein>
    <recommendedName>
        <fullName evidence="2">DUF3168 domain-containing protein</fullName>
    </recommendedName>
</protein>
<organism evidence="1">
    <name type="scientific">Aeromonas caviae</name>
    <name type="common">Aeromonas punctata</name>
    <dbReference type="NCBI Taxonomy" id="648"/>
    <lineage>
        <taxon>Bacteria</taxon>
        <taxon>Pseudomonadati</taxon>
        <taxon>Pseudomonadota</taxon>
        <taxon>Gammaproteobacteria</taxon>
        <taxon>Aeromonadales</taxon>
        <taxon>Aeromonadaceae</taxon>
        <taxon>Aeromonas</taxon>
    </lineage>
</organism>
<proteinExistence type="predicted"/>
<accession>A0A6M4NPP8</accession>
<keyword evidence="1" id="KW-0614">Plasmid</keyword>
<name>A0A6M4NPP8_AERCA</name>
<dbReference type="AlphaFoldDB" id="A0A6M4NPP8"/>
<dbReference type="Pfam" id="PF12691">
    <property type="entry name" value="Phage_tail_terminator_6"/>
    <property type="match status" value="1"/>
</dbReference>
<geneLocation type="plasmid" evidence="1">
    <name>p717068-IMP</name>
</geneLocation>
<dbReference type="RefSeq" id="WP_181715830.1">
    <property type="nucleotide sequence ID" value="NZ_CP091177.1"/>
</dbReference>
<dbReference type="InterPro" id="IPR024411">
    <property type="entry name" value="Tail_terminator_phage"/>
</dbReference>
<dbReference type="EMBL" id="MN629346">
    <property type="protein sequence ID" value="QJR99820.1"/>
    <property type="molecule type" value="Genomic_DNA"/>
</dbReference>
<evidence type="ECO:0008006" key="2">
    <source>
        <dbReference type="Google" id="ProtNLM"/>
    </source>
</evidence>